<accession>A0A6L2MMQ2</accession>
<feature type="compositionally biased region" description="Acidic residues" evidence="1">
    <location>
        <begin position="246"/>
        <end position="261"/>
    </location>
</feature>
<sequence>MSSITAQQAKLDLELVPKEKRLEIRKCNERLNPGKIQREPTFKVVLDALALTPCYSTFLITAYVLEVYMHQFWDSIYKHDTFYIFKMDKSKRFKLNLEIFRDIFKICPAVQSQDFDALPTDEEIVTFLRELGHTREINSLNDVVVDHMHQPWRTFTALINKSLSEKTTGLDKLRLSRAQILWGKPASPKLTTVLISTEAPTKKSKRVKRPAKKSAQTPARGVVIRETLEMPLTKKKEKLDVTRGNDEDDINNEQVSSDEDGDHEKDSNNDKTQSDNKHDLNLEHQTDESELGSEYDHDKSKENDEDDGDEDETKITDKVEGDEDEEVNFTTSQPHDVDIRLNEPVDTDEGFVQYEGTDAAMTNIQQGNENPEILQVIKDAHVTHSTIPQKTKVPVTSFSHSSDLGKFLNFSNIPYSDPEMVSPMDVHIQHEVPNQQTPTLLTVHVSVISDSSQVFSTVIPQSLQSFTPPPQQSTSTPLPTTEATNPLSTLIDFTSVFQFNNRVTTLEKEVAELREDDPLKTQVTALVDEHLDARLRATRDEFMNFLSASITARITKQAVLAKESSQPQSLYEAAATLTEFELKKILIDKIDKKPAKGPKAKESQSSSSKGDKSKSKSSRNFVQSEEPEFEVADSDMPRDQEENPDNDDEPKENVASKRDCLNINNLTQETLLGPAFRILKEGDDYPFDLTKPLPLVKIGNHQKAWFQTFRVLLKSPMINMHFEESHIERNNVDVMKKHGYGYMQEILVRRSDNELYRFKEGDFPRLRINDIEDMLLLVVRNRLTNLSGNDVLDFTIALRMFTRSLVIQKNRDPYTPYQDPQGFIYVDDNERNRLMRSDELYKFSDGTLTRLRTSLSDITKNIRIEYLPKRR</sequence>
<organism evidence="2">
    <name type="scientific">Tanacetum cinerariifolium</name>
    <name type="common">Dalmatian daisy</name>
    <name type="synonym">Chrysanthemum cinerariifolium</name>
    <dbReference type="NCBI Taxonomy" id="118510"/>
    <lineage>
        <taxon>Eukaryota</taxon>
        <taxon>Viridiplantae</taxon>
        <taxon>Streptophyta</taxon>
        <taxon>Embryophyta</taxon>
        <taxon>Tracheophyta</taxon>
        <taxon>Spermatophyta</taxon>
        <taxon>Magnoliopsida</taxon>
        <taxon>eudicotyledons</taxon>
        <taxon>Gunneridae</taxon>
        <taxon>Pentapetalae</taxon>
        <taxon>asterids</taxon>
        <taxon>campanulids</taxon>
        <taxon>Asterales</taxon>
        <taxon>Asteraceae</taxon>
        <taxon>Asteroideae</taxon>
        <taxon>Anthemideae</taxon>
        <taxon>Anthemidinae</taxon>
        <taxon>Tanacetum</taxon>
    </lineage>
</organism>
<feature type="region of interest" description="Disordered" evidence="1">
    <location>
        <begin position="194"/>
        <end position="336"/>
    </location>
</feature>
<dbReference type="EMBL" id="BKCJ010006724">
    <property type="protein sequence ID" value="GEU73614.1"/>
    <property type="molecule type" value="Genomic_DNA"/>
</dbReference>
<feature type="compositionally biased region" description="Basic and acidic residues" evidence="1">
    <location>
        <begin position="226"/>
        <end position="245"/>
    </location>
</feature>
<feature type="compositionally biased region" description="Basic and acidic residues" evidence="1">
    <location>
        <begin position="651"/>
        <end position="660"/>
    </location>
</feature>
<protein>
    <submittedName>
        <fullName evidence="2">Monodehydroascorbate reductase</fullName>
    </submittedName>
</protein>
<proteinExistence type="predicted"/>
<feature type="compositionally biased region" description="Basic and acidic residues" evidence="1">
    <location>
        <begin position="593"/>
        <end position="602"/>
    </location>
</feature>
<feature type="compositionally biased region" description="Acidic residues" evidence="1">
    <location>
        <begin position="303"/>
        <end position="312"/>
    </location>
</feature>
<name>A0A6L2MMQ2_TANCI</name>
<gene>
    <name evidence="2" type="ORF">Tci_045592</name>
</gene>
<feature type="compositionally biased region" description="Basic and acidic residues" evidence="1">
    <location>
        <begin position="262"/>
        <end position="287"/>
    </location>
</feature>
<feature type="compositionally biased region" description="Basic residues" evidence="1">
    <location>
        <begin position="202"/>
        <end position="212"/>
    </location>
</feature>
<comment type="caution">
    <text evidence="2">The sequence shown here is derived from an EMBL/GenBank/DDBJ whole genome shotgun (WGS) entry which is preliminary data.</text>
</comment>
<evidence type="ECO:0000313" key="2">
    <source>
        <dbReference type="EMBL" id="GEU73614.1"/>
    </source>
</evidence>
<feature type="region of interest" description="Disordered" evidence="1">
    <location>
        <begin position="463"/>
        <end position="482"/>
    </location>
</feature>
<dbReference type="AlphaFoldDB" id="A0A6L2MMQ2"/>
<evidence type="ECO:0000256" key="1">
    <source>
        <dbReference type="SAM" id="MobiDB-lite"/>
    </source>
</evidence>
<feature type="compositionally biased region" description="Low complexity" evidence="1">
    <location>
        <begin position="463"/>
        <end position="481"/>
    </location>
</feature>
<reference evidence="2" key="1">
    <citation type="journal article" date="2019" name="Sci. Rep.">
        <title>Draft genome of Tanacetum cinerariifolium, the natural source of mosquito coil.</title>
        <authorList>
            <person name="Yamashiro T."/>
            <person name="Shiraishi A."/>
            <person name="Satake H."/>
            <person name="Nakayama K."/>
        </authorList>
    </citation>
    <scope>NUCLEOTIDE SEQUENCE</scope>
</reference>
<feature type="region of interest" description="Disordered" evidence="1">
    <location>
        <begin position="593"/>
        <end position="660"/>
    </location>
</feature>